<evidence type="ECO:0000313" key="2">
    <source>
        <dbReference type="Proteomes" id="UP001165306"/>
    </source>
</evidence>
<organism evidence="1 2">
    <name type="scientific">Thermalbibacter longus</name>
    <dbReference type="NCBI Taxonomy" id="2951981"/>
    <lineage>
        <taxon>Bacteria</taxon>
        <taxon>Pseudomonadati</taxon>
        <taxon>Thermomicrobiota</taxon>
        <taxon>Thermomicrobia</taxon>
        <taxon>Thermomicrobiales</taxon>
        <taxon>Thermomicrobiaceae</taxon>
        <taxon>Thermalbibacter</taxon>
    </lineage>
</organism>
<accession>A0AA41WA17</accession>
<proteinExistence type="predicted"/>
<sequence>MRWSWRWLGGALLVAALAVPFGLGYLVAARSESVSTPTPAPLSEAAARLAVAHPRVAALLTGKPYTVTVGAPLNTPGQGHIVNVTIELEEPGSFTTEWLEPVLRREDGREWFVGRPLTYTAHGVTRLHLLVDTQSGDLAAMFPGGALLRTDPERPNHEPVLGTERERAIEVACSDPRVATLLDGHGYEVREAWWIRDARDVPVGIGVSFVFDRPVVLRGSWLVLVEPRPAHQWPPAVVVTEGEEVGVRELAVLIDVSVEPWSVVATMPGNR</sequence>
<name>A0AA41WA17_9BACT</name>
<gene>
    <name evidence="1" type="ORF">NET02_03400</name>
</gene>
<protein>
    <submittedName>
        <fullName evidence="1">Uncharacterized protein</fullName>
    </submittedName>
</protein>
<dbReference type="RefSeq" id="WP_284055965.1">
    <property type="nucleotide sequence ID" value="NZ_JAMSLR010000002.1"/>
</dbReference>
<dbReference type="AlphaFoldDB" id="A0AA41WA17"/>
<keyword evidence="2" id="KW-1185">Reference proteome</keyword>
<reference evidence="1" key="1">
    <citation type="submission" date="2022-06" db="EMBL/GenBank/DDBJ databases">
        <title>CFH 74404 Thermomicrobiaceae sp.</title>
        <authorList>
            <person name="Ming H."/>
            <person name="Li W.-J."/>
            <person name="Zhao Z."/>
        </authorList>
    </citation>
    <scope>NUCLEOTIDE SEQUENCE</scope>
    <source>
        <strain evidence="1">CFH 74404</strain>
    </source>
</reference>
<comment type="caution">
    <text evidence="1">The sequence shown here is derived from an EMBL/GenBank/DDBJ whole genome shotgun (WGS) entry which is preliminary data.</text>
</comment>
<dbReference type="EMBL" id="JAMSLR010000002">
    <property type="protein sequence ID" value="MCM8748181.1"/>
    <property type="molecule type" value="Genomic_DNA"/>
</dbReference>
<dbReference type="Proteomes" id="UP001165306">
    <property type="component" value="Unassembled WGS sequence"/>
</dbReference>
<evidence type="ECO:0000313" key="1">
    <source>
        <dbReference type="EMBL" id="MCM8748181.1"/>
    </source>
</evidence>